<evidence type="ECO:0000256" key="2">
    <source>
        <dbReference type="ARBA" id="ARBA00022630"/>
    </source>
</evidence>
<dbReference type="RefSeq" id="XP_001547606.2">
    <property type="nucleotide sequence ID" value="XM_001547556.2"/>
</dbReference>
<comment type="cofactor">
    <cofactor evidence="1">
        <name>FAD</name>
        <dbReference type="ChEBI" id="CHEBI:57692"/>
    </cofactor>
</comment>
<evidence type="ECO:0000256" key="3">
    <source>
        <dbReference type="ARBA" id="ARBA00022827"/>
    </source>
</evidence>
<reference evidence="7 8" key="1">
    <citation type="journal article" date="2011" name="PLoS Genet.">
        <title>Genomic analysis of the necrotrophic fungal pathogens Sclerotinia sclerotiorum and Botrytis cinerea.</title>
        <authorList>
            <person name="Amselem J."/>
            <person name="Cuomo C.A."/>
            <person name="van Kan J.A."/>
            <person name="Viaud M."/>
            <person name="Benito E.P."/>
            <person name="Couloux A."/>
            <person name="Coutinho P.M."/>
            <person name="de Vries R.P."/>
            <person name="Dyer P.S."/>
            <person name="Fillinger S."/>
            <person name="Fournier E."/>
            <person name="Gout L."/>
            <person name="Hahn M."/>
            <person name="Kohn L."/>
            <person name="Lapalu N."/>
            <person name="Plummer K.M."/>
            <person name="Pradier J.M."/>
            <person name="Quevillon E."/>
            <person name="Sharon A."/>
            <person name="Simon A."/>
            <person name="ten Have A."/>
            <person name="Tudzynski B."/>
            <person name="Tudzynski P."/>
            <person name="Wincker P."/>
            <person name="Andrew M."/>
            <person name="Anthouard V."/>
            <person name="Beever R.E."/>
            <person name="Beffa R."/>
            <person name="Benoit I."/>
            <person name="Bouzid O."/>
            <person name="Brault B."/>
            <person name="Chen Z."/>
            <person name="Choquer M."/>
            <person name="Collemare J."/>
            <person name="Cotton P."/>
            <person name="Danchin E.G."/>
            <person name="Da Silva C."/>
            <person name="Gautier A."/>
            <person name="Giraud C."/>
            <person name="Giraud T."/>
            <person name="Gonzalez C."/>
            <person name="Grossetete S."/>
            <person name="Guldener U."/>
            <person name="Henrissat B."/>
            <person name="Howlett B.J."/>
            <person name="Kodira C."/>
            <person name="Kretschmer M."/>
            <person name="Lappartient A."/>
            <person name="Leroch M."/>
            <person name="Levis C."/>
            <person name="Mauceli E."/>
            <person name="Neuveglise C."/>
            <person name="Oeser B."/>
            <person name="Pearson M."/>
            <person name="Poulain J."/>
            <person name="Poussereau N."/>
            <person name="Quesneville H."/>
            <person name="Rascle C."/>
            <person name="Schumacher J."/>
            <person name="Segurens B."/>
            <person name="Sexton A."/>
            <person name="Silva E."/>
            <person name="Sirven C."/>
            <person name="Soanes D.M."/>
            <person name="Talbot N.J."/>
            <person name="Templeton M."/>
            <person name="Yandava C."/>
            <person name="Yarden O."/>
            <person name="Zeng Q."/>
            <person name="Rollins J.A."/>
            <person name="Lebrun M.H."/>
            <person name="Dickman M."/>
        </authorList>
    </citation>
    <scope>NUCLEOTIDE SEQUENCE [LARGE SCALE GENOMIC DNA]</scope>
    <source>
        <strain evidence="7 8">B05.10</strain>
    </source>
</reference>
<dbReference type="Gene3D" id="3.30.9.10">
    <property type="entry name" value="D-Amino Acid Oxidase, subunit A, domain 2"/>
    <property type="match status" value="1"/>
</dbReference>
<evidence type="ECO:0000256" key="4">
    <source>
        <dbReference type="ARBA" id="ARBA00023002"/>
    </source>
</evidence>
<dbReference type="GO" id="GO:0016709">
    <property type="term" value="F:oxidoreductase activity, acting on paired donors, with incorporation or reduction of molecular oxygen, NAD(P)H as one donor, and incorporation of one atom of oxygen"/>
    <property type="evidence" value="ECO:0007669"/>
    <property type="project" value="UniProtKB-ARBA"/>
</dbReference>
<evidence type="ECO:0000313" key="7">
    <source>
        <dbReference type="EMBL" id="ATZ47571.1"/>
    </source>
</evidence>
<reference evidence="7 8" key="3">
    <citation type="journal article" date="2017" name="Mol. Plant Pathol.">
        <title>A gapless genome sequence of the fungus Botrytis cinerea.</title>
        <authorList>
            <person name="Van Kan J.A."/>
            <person name="Stassen J.H."/>
            <person name="Mosbach A."/>
            <person name="Van Der Lee T.A."/>
            <person name="Faino L."/>
            <person name="Farmer A.D."/>
            <person name="Papasotiriou D.G."/>
            <person name="Zhou S."/>
            <person name="Seidl M.F."/>
            <person name="Cottam E."/>
            <person name="Edel D."/>
            <person name="Hahn M."/>
            <person name="Schwartz D.C."/>
            <person name="Dietrich R.A."/>
            <person name="Widdison S."/>
            <person name="Scalliet G."/>
        </authorList>
    </citation>
    <scope>NUCLEOTIDE SEQUENCE [LARGE SCALE GENOMIC DNA]</scope>
    <source>
        <strain evidence="7 8">B05.10</strain>
    </source>
</reference>
<sequence>MVSEHQIPILIIGGGIVGLSASLFLSQHGIQSLLIERHSGTSIHPRARSVNARTMELFHGLGIDDLVREAGASMKATMGIHKGKSLKEVIEAKKPTDGPRKFPLAGLMDPISPVKGTFVTQDMLEPVLVDVARERGGDLRFYTECVGIHQDSDSVTATLKDRETGAISSVHAEYLIAADGAGSPIRNRLNVPTSGQGTMGYLLNILFHADLKSLVHKREFSICVIERPEIFGAFTSINNDDRWVFHLAYDPSKGKQASEFTPERCIELLRIAIGIPDLEIDVKSILPWEPSVRVADQLQHGRIFLAGDAAHQMPPWGGQGANSGITDAHNLAWKLALVLQKQANKRLLETYNAERQPVGKTAAEVSASGSDKRGMISLNLWDPAVIVGFYRRMGLISGHGYIYASDAICAENTSPLGGLTWKPWKLASLFFLIDGRPGSRLPHLWAMHEGKRISTLDLCGKKLILVTGAKGEPWIEATNSISETLAIDILAYSTGPNGDLITETNIFETTTGISPQGAILVRPDGFIAWRARRQESSVETPRVQLELAIRRVLCLV</sequence>
<dbReference type="Pfam" id="PF01494">
    <property type="entry name" value="FAD_binding_3"/>
    <property type="match status" value="1"/>
</dbReference>
<dbReference type="OrthoDB" id="2690153at2759"/>
<name>A0A384JAU9_BOTFB</name>
<dbReference type="InterPro" id="IPR002938">
    <property type="entry name" value="FAD-bd"/>
</dbReference>
<reference evidence="7 8" key="2">
    <citation type="journal article" date="2012" name="Eukaryot. Cell">
        <title>Genome update of Botrytis cinerea strains B05.10 and T4.</title>
        <authorList>
            <person name="Staats M."/>
            <person name="van Kan J.A."/>
        </authorList>
    </citation>
    <scope>NUCLEOTIDE SEQUENCE [LARGE SCALE GENOMIC DNA]</scope>
    <source>
        <strain evidence="7 8">B05.10</strain>
    </source>
</reference>
<dbReference type="PRINTS" id="PR00420">
    <property type="entry name" value="RNGMNOXGNASE"/>
</dbReference>
<dbReference type="VEuPathDB" id="FungiDB:Bcin02g08390"/>
<keyword evidence="3" id="KW-0274">FAD</keyword>
<evidence type="ECO:0000256" key="5">
    <source>
        <dbReference type="SAM" id="Phobius"/>
    </source>
</evidence>
<dbReference type="InterPro" id="IPR036188">
    <property type="entry name" value="FAD/NAD-bd_sf"/>
</dbReference>
<keyword evidence="2" id="KW-0285">Flavoprotein</keyword>
<dbReference type="PANTHER" id="PTHR43004">
    <property type="entry name" value="TRK SYSTEM POTASSIUM UPTAKE PROTEIN"/>
    <property type="match status" value="1"/>
</dbReference>
<dbReference type="AlphaFoldDB" id="A0A384JAU9"/>
<feature type="domain" description="FAD-binding" evidence="6">
    <location>
        <begin position="8"/>
        <end position="364"/>
    </location>
</feature>
<organism evidence="7 8">
    <name type="scientific">Botryotinia fuckeliana (strain B05.10)</name>
    <name type="common">Noble rot fungus</name>
    <name type="synonym">Botrytis cinerea</name>
    <dbReference type="NCBI Taxonomy" id="332648"/>
    <lineage>
        <taxon>Eukaryota</taxon>
        <taxon>Fungi</taxon>
        <taxon>Dikarya</taxon>
        <taxon>Ascomycota</taxon>
        <taxon>Pezizomycotina</taxon>
        <taxon>Leotiomycetes</taxon>
        <taxon>Helotiales</taxon>
        <taxon>Sclerotiniaceae</taxon>
        <taxon>Botrytis</taxon>
    </lineage>
</organism>
<keyword evidence="8" id="KW-1185">Reference proteome</keyword>
<dbReference type="Pfam" id="PF21274">
    <property type="entry name" value="Rng_hyd_C"/>
    <property type="match status" value="1"/>
</dbReference>
<protein>
    <recommendedName>
        <fullName evidence="6">FAD-binding domain-containing protein</fullName>
    </recommendedName>
</protein>
<dbReference type="KEGG" id="bfu:BCIN_02g08390"/>
<dbReference type="GeneID" id="5428067"/>
<keyword evidence="5" id="KW-0472">Membrane</keyword>
<keyword evidence="4" id="KW-0560">Oxidoreductase</keyword>
<dbReference type="EMBL" id="CP009806">
    <property type="protein sequence ID" value="ATZ47571.1"/>
    <property type="molecule type" value="Genomic_DNA"/>
</dbReference>
<dbReference type="SUPFAM" id="SSF51905">
    <property type="entry name" value="FAD/NAD(P)-binding domain"/>
    <property type="match status" value="1"/>
</dbReference>
<evidence type="ECO:0000259" key="6">
    <source>
        <dbReference type="Pfam" id="PF01494"/>
    </source>
</evidence>
<evidence type="ECO:0000256" key="1">
    <source>
        <dbReference type="ARBA" id="ARBA00001974"/>
    </source>
</evidence>
<dbReference type="GO" id="GO:0071949">
    <property type="term" value="F:FAD binding"/>
    <property type="evidence" value="ECO:0007669"/>
    <property type="project" value="InterPro"/>
</dbReference>
<dbReference type="Gene3D" id="3.40.30.120">
    <property type="match status" value="1"/>
</dbReference>
<accession>A0A384JAU9</accession>
<dbReference type="InterPro" id="IPR050641">
    <property type="entry name" value="RIFMO-like"/>
</dbReference>
<keyword evidence="5" id="KW-0812">Transmembrane</keyword>
<evidence type="ECO:0000313" key="8">
    <source>
        <dbReference type="Proteomes" id="UP000001798"/>
    </source>
</evidence>
<proteinExistence type="predicted"/>
<dbReference type="Proteomes" id="UP000001798">
    <property type="component" value="Chromosome 2"/>
</dbReference>
<feature type="transmembrane region" description="Helical" evidence="5">
    <location>
        <begin position="7"/>
        <end position="25"/>
    </location>
</feature>
<gene>
    <name evidence="7" type="ORF">BCIN_02g08390</name>
</gene>
<dbReference type="PANTHER" id="PTHR43004:SF19">
    <property type="entry name" value="BINDING MONOOXYGENASE, PUTATIVE (JCVI)-RELATED"/>
    <property type="match status" value="1"/>
</dbReference>
<dbReference type="Gene3D" id="3.50.50.60">
    <property type="entry name" value="FAD/NAD(P)-binding domain"/>
    <property type="match status" value="1"/>
</dbReference>
<keyword evidence="5" id="KW-1133">Transmembrane helix</keyword>